<accession>F8L5L5</accession>
<dbReference type="EMBL" id="FR872582">
    <property type="protein sequence ID" value="CCB89756.1"/>
    <property type="molecule type" value="Genomic_DNA"/>
</dbReference>
<evidence type="ECO:0000313" key="1">
    <source>
        <dbReference type="EMBL" id="CCB89756.1"/>
    </source>
</evidence>
<dbReference type="HOGENOM" id="CLU_3423112_0_0_0"/>
<proteinExistence type="predicted"/>
<reference evidence="1 2" key="2">
    <citation type="journal article" date="2011" name="Mol. Biol. Evol.">
        <title>Unity in variety--the pan-genome of the Chlamydiae.</title>
        <authorList>
            <person name="Collingro A."/>
            <person name="Tischler P."/>
            <person name="Weinmaier T."/>
            <person name="Penz T."/>
            <person name="Heinz E."/>
            <person name="Brunham R.C."/>
            <person name="Read T.D."/>
            <person name="Bavoil P.M."/>
            <person name="Sachse K."/>
            <person name="Kahane S."/>
            <person name="Friedman M.G."/>
            <person name="Rattei T."/>
            <person name="Myers G.S."/>
            <person name="Horn M."/>
        </authorList>
    </citation>
    <scope>NUCLEOTIDE SEQUENCE [LARGE SCALE GENOMIC DNA]</scope>
    <source>
        <strain evidence="2">ATCC VR-1471 / Z</strain>
    </source>
</reference>
<sequence>MNEETRTKVKVIKDRLLQMWRFL</sequence>
<dbReference type="KEGG" id="sng:SNE_A18790"/>
<dbReference type="AlphaFoldDB" id="F8L5L5"/>
<protein>
    <submittedName>
        <fullName evidence="1">Uncharacterized protein</fullName>
    </submittedName>
</protein>
<name>F8L5L5_SIMNZ</name>
<reference key="1">
    <citation type="journal article" date="2011" name="Mol. Biol. Evol.">
        <title>Unity in variety -- the pan-genome of the Chlamydiae.</title>
        <authorList>
            <person name="Collingro A."/>
            <person name="Tischler P."/>
            <person name="Weinmaier T."/>
            <person name="Penz T."/>
            <person name="Heinz E."/>
            <person name="Brunham R.C."/>
            <person name="Read T.D."/>
            <person name="Bavoil P.M."/>
            <person name="Sachse K."/>
            <person name="Kahane S."/>
            <person name="Friedman M.G."/>
            <person name="Rattei T."/>
            <person name="Myers G.S.A."/>
            <person name="Horn M."/>
        </authorList>
    </citation>
    <scope>NUCLEOTIDE SEQUENCE</scope>
    <source>
        <strain>Z</strain>
    </source>
</reference>
<dbReference type="Proteomes" id="UP000000496">
    <property type="component" value="Chromosome gsn.131"/>
</dbReference>
<organism evidence="1 2">
    <name type="scientific">Simkania negevensis (strain ATCC VR-1471 / DSM 27360 / Z)</name>
    <dbReference type="NCBI Taxonomy" id="331113"/>
    <lineage>
        <taxon>Bacteria</taxon>
        <taxon>Pseudomonadati</taxon>
        <taxon>Chlamydiota</taxon>
        <taxon>Chlamydiia</taxon>
        <taxon>Parachlamydiales</taxon>
        <taxon>Simkaniaceae</taxon>
        <taxon>Simkania</taxon>
    </lineage>
</organism>
<evidence type="ECO:0000313" key="2">
    <source>
        <dbReference type="Proteomes" id="UP000000496"/>
    </source>
</evidence>
<gene>
    <name evidence="1" type="ordered locus">SNE_A18790</name>
</gene>
<keyword evidence="2" id="KW-1185">Reference proteome</keyword>
<dbReference type="STRING" id="331113.SNE_A18790"/>